<accession>A0A3P1T1J0</accession>
<name>A0A3P1T1J0_9ACTN</name>
<organism evidence="1 2">
    <name type="scientific">Arachnia propionica</name>
    <dbReference type="NCBI Taxonomy" id="1750"/>
    <lineage>
        <taxon>Bacteria</taxon>
        <taxon>Bacillati</taxon>
        <taxon>Actinomycetota</taxon>
        <taxon>Actinomycetes</taxon>
        <taxon>Propionibacteriales</taxon>
        <taxon>Propionibacteriaceae</taxon>
        <taxon>Arachnia</taxon>
    </lineage>
</organism>
<evidence type="ECO:0000313" key="2">
    <source>
        <dbReference type="Proteomes" id="UP000280819"/>
    </source>
</evidence>
<proteinExistence type="predicted"/>
<dbReference type="AlphaFoldDB" id="A0A3P1T1J0"/>
<dbReference type="OrthoDB" id="3730242at2"/>
<evidence type="ECO:0000313" key="1">
    <source>
        <dbReference type="EMBL" id="RRD03224.1"/>
    </source>
</evidence>
<evidence type="ECO:0008006" key="3">
    <source>
        <dbReference type="Google" id="ProtNLM"/>
    </source>
</evidence>
<protein>
    <recommendedName>
        <fullName evidence="3">Head-to-tail adaptor</fullName>
    </recommendedName>
</protein>
<comment type="caution">
    <text evidence="1">The sequence shown here is derived from an EMBL/GenBank/DDBJ whole genome shotgun (WGS) entry which is preliminary data.</text>
</comment>
<reference evidence="1 2" key="1">
    <citation type="submission" date="2018-11" db="EMBL/GenBank/DDBJ databases">
        <title>Genomes From Bacteria Associated with the Canine Oral Cavity: a Test Case for Automated Genome-Based Taxonomic Assignment.</title>
        <authorList>
            <person name="Coil D.A."/>
            <person name="Jospin G."/>
            <person name="Darling A.E."/>
            <person name="Wallis C."/>
            <person name="Davis I.J."/>
            <person name="Harris S."/>
            <person name="Eisen J.A."/>
            <person name="Holcombe L.J."/>
            <person name="O'Flynn C."/>
        </authorList>
    </citation>
    <scope>NUCLEOTIDE SEQUENCE [LARGE SCALE GENOMIC DNA]</scope>
    <source>
        <strain evidence="1 2">OH887_COT-365</strain>
    </source>
</reference>
<sequence length="158" mass="16453">MADLLHVSDLEPFADIPAEKGWAMIADATALAVMVAPCLESPTPEQGAAAKAVLRRAILRWHETGVAGTVTQQSAGAFSQTTTVAPRGGLLWPSEITALQDICKAGSGTARRAFTIHPAATYHDATHGEACSVAWGAPCSCGSVLNRLEGPLYPGYLP</sequence>
<gene>
    <name evidence="1" type="ORF">EII34_15070</name>
</gene>
<dbReference type="Proteomes" id="UP000280819">
    <property type="component" value="Unassembled WGS sequence"/>
</dbReference>
<dbReference type="EMBL" id="RQZG01000025">
    <property type="protein sequence ID" value="RRD03224.1"/>
    <property type="molecule type" value="Genomic_DNA"/>
</dbReference>
<dbReference type="RefSeq" id="WP_124845992.1">
    <property type="nucleotide sequence ID" value="NZ_RQZG01000025.1"/>
</dbReference>